<keyword evidence="2 5" id="KW-0545">Nucleotide biosynthesis</keyword>
<comment type="function">
    <text evidence="5">Catalyzes the reversible transfer of the terminal phosphate group between ATP and AMP. Plays an important role in cellular energy homeostasis and in adenine nucleotide metabolism.</text>
</comment>
<dbReference type="PROSITE" id="PS00113">
    <property type="entry name" value="ADENYLATE_KINASE"/>
    <property type="match status" value="1"/>
</dbReference>
<comment type="domain">
    <text evidence="5">Consists of three domains, a large central CORE domain and two small peripheral domains, NMPbind and LID, which undergo movements during catalysis. The LID domain closes over the site of phosphoryl transfer upon ATP binding. Assembling and dissambling the active center during each catalytic cycle provides an effective means to prevent ATP hydrolysis. Some bacteria have evolved a zinc-coordinating structure that stabilizes the LID domain.</text>
</comment>
<feature type="binding site" evidence="5">
    <location>
        <position position="176"/>
    </location>
    <ligand>
        <name>AMP</name>
        <dbReference type="ChEBI" id="CHEBI:456215"/>
    </ligand>
</feature>
<dbReference type="RefSeq" id="WP_145271984.1">
    <property type="nucleotide sequence ID" value="NZ_CP036426.1"/>
</dbReference>
<feature type="binding site" evidence="5">
    <location>
        <position position="158"/>
    </location>
    <ligand>
        <name>Zn(2+)</name>
        <dbReference type="ChEBI" id="CHEBI:29105"/>
        <note>structural</note>
    </ligand>
</feature>
<evidence type="ECO:0000313" key="10">
    <source>
        <dbReference type="Proteomes" id="UP000317835"/>
    </source>
</evidence>
<evidence type="ECO:0000256" key="6">
    <source>
        <dbReference type="RuleBase" id="RU003330"/>
    </source>
</evidence>
<dbReference type="EC" id="2.7.4.3" evidence="5 7"/>
<comment type="catalytic activity">
    <reaction evidence="5 7">
        <text>AMP + ATP = 2 ADP</text>
        <dbReference type="Rhea" id="RHEA:12973"/>
        <dbReference type="ChEBI" id="CHEBI:30616"/>
        <dbReference type="ChEBI" id="CHEBI:456215"/>
        <dbReference type="ChEBI" id="CHEBI:456216"/>
        <dbReference type="EC" id="2.7.4.3"/>
    </reaction>
</comment>
<evidence type="ECO:0000256" key="1">
    <source>
        <dbReference type="ARBA" id="ARBA00022679"/>
    </source>
</evidence>
<comment type="pathway">
    <text evidence="5">Purine metabolism; AMP biosynthesis via salvage pathway; AMP from ADP: step 1/1.</text>
</comment>
<dbReference type="InterPro" id="IPR033690">
    <property type="entry name" value="Adenylat_kinase_CS"/>
</dbReference>
<dbReference type="HAMAP" id="MF_00235">
    <property type="entry name" value="Adenylate_kinase_Adk"/>
    <property type="match status" value="1"/>
</dbReference>
<evidence type="ECO:0000313" key="9">
    <source>
        <dbReference type="EMBL" id="QDV36001.1"/>
    </source>
</evidence>
<protein>
    <recommendedName>
        <fullName evidence="5 7">Adenylate kinase</fullName>
        <shortName evidence="5">AK</shortName>
        <ecNumber evidence="5 7">2.7.4.3</ecNumber>
    </recommendedName>
    <alternativeName>
        <fullName evidence="5">ATP-AMP transphosphorylase</fullName>
    </alternativeName>
    <alternativeName>
        <fullName evidence="5">ATP:AMP phosphotransferase</fullName>
    </alternativeName>
    <alternativeName>
        <fullName evidence="5">Adenylate monophosphate kinase</fullName>
    </alternativeName>
</protein>
<comment type="similarity">
    <text evidence="5 6">Belongs to the adenylate kinase family.</text>
</comment>
<evidence type="ECO:0000256" key="7">
    <source>
        <dbReference type="RuleBase" id="RU003331"/>
    </source>
</evidence>
<dbReference type="Proteomes" id="UP000317835">
    <property type="component" value="Chromosome"/>
</dbReference>
<dbReference type="GO" id="GO:0005737">
    <property type="term" value="C:cytoplasm"/>
    <property type="evidence" value="ECO:0007669"/>
    <property type="project" value="UniProtKB-SubCell"/>
</dbReference>
<feature type="domain" description="Adenylate kinase active site lid" evidence="8">
    <location>
        <begin position="132"/>
        <end position="167"/>
    </location>
</feature>
<evidence type="ECO:0000256" key="2">
    <source>
        <dbReference type="ARBA" id="ARBA00022727"/>
    </source>
</evidence>
<feature type="region of interest" description="LID" evidence="5">
    <location>
        <begin position="131"/>
        <end position="168"/>
    </location>
</feature>
<dbReference type="SUPFAM" id="SSF57774">
    <property type="entry name" value="Microbial and mitochondrial ADK, insert 'zinc finger' domain"/>
    <property type="match status" value="1"/>
</dbReference>
<dbReference type="Pfam" id="PF05191">
    <property type="entry name" value="ADK_lid"/>
    <property type="match status" value="1"/>
</dbReference>
<dbReference type="GO" id="GO:0004017">
    <property type="term" value="F:AMP kinase activity"/>
    <property type="evidence" value="ECO:0007669"/>
    <property type="project" value="UniProtKB-UniRule"/>
</dbReference>
<feature type="binding site" evidence="5">
    <location>
        <begin position="63"/>
        <end position="65"/>
    </location>
    <ligand>
        <name>AMP</name>
        <dbReference type="ChEBI" id="CHEBI:456215"/>
    </ligand>
</feature>
<dbReference type="GO" id="GO:0008270">
    <property type="term" value="F:zinc ion binding"/>
    <property type="evidence" value="ECO:0007669"/>
    <property type="project" value="UniProtKB-UniRule"/>
</dbReference>
<keyword evidence="5" id="KW-0479">Metal-binding</keyword>
<accession>A0A518H586</accession>
<dbReference type="GO" id="GO:0005524">
    <property type="term" value="F:ATP binding"/>
    <property type="evidence" value="ECO:0007669"/>
    <property type="project" value="UniProtKB-UniRule"/>
</dbReference>
<keyword evidence="10" id="KW-1185">Reference proteome</keyword>
<dbReference type="InterPro" id="IPR036193">
    <property type="entry name" value="ADK_active_lid_dom_sf"/>
</dbReference>
<feature type="binding site" evidence="5">
    <location>
        <begin position="90"/>
        <end position="93"/>
    </location>
    <ligand>
        <name>AMP</name>
        <dbReference type="ChEBI" id="CHEBI:456215"/>
    </ligand>
</feature>
<dbReference type="EMBL" id="CP036426">
    <property type="protein sequence ID" value="QDV36001.1"/>
    <property type="molecule type" value="Genomic_DNA"/>
</dbReference>
<feature type="binding site" evidence="5">
    <location>
        <position position="97"/>
    </location>
    <ligand>
        <name>AMP</name>
        <dbReference type="ChEBI" id="CHEBI:456215"/>
    </ligand>
</feature>
<dbReference type="CDD" id="cd01428">
    <property type="entry name" value="ADK"/>
    <property type="match status" value="1"/>
</dbReference>
<comment type="subcellular location">
    <subcellularLocation>
        <location evidence="5 7">Cytoplasm</location>
    </subcellularLocation>
</comment>
<dbReference type="UniPathway" id="UPA00588">
    <property type="reaction ID" value="UER00649"/>
</dbReference>
<name>A0A518H586_9BACT</name>
<feature type="binding site" evidence="5">
    <location>
        <begin position="141"/>
        <end position="142"/>
    </location>
    <ligand>
        <name>ATP</name>
        <dbReference type="ChEBI" id="CHEBI:30616"/>
    </ligand>
</feature>
<comment type="subunit">
    <text evidence="5 7">Monomer.</text>
</comment>
<dbReference type="GO" id="GO:0044209">
    <property type="term" value="P:AMP salvage"/>
    <property type="evidence" value="ECO:0007669"/>
    <property type="project" value="UniProtKB-UniRule"/>
</dbReference>
<evidence type="ECO:0000256" key="5">
    <source>
        <dbReference type="HAMAP-Rule" id="MF_00235"/>
    </source>
</evidence>
<evidence type="ECO:0000256" key="4">
    <source>
        <dbReference type="ARBA" id="ARBA00022777"/>
    </source>
</evidence>
<dbReference type="SUPFAM" id="SSF52540">
    <property type="entry name" value="P-loop containing nucleoside triphosphate hydrolases"/>
    <property type="match status" value="1"/>
</dbReference>
<feature type="binding site" evidence="5">
    <location>
        <begin position="16"/>
        <end position="21"/>
    </location>
    <ligand>
        <name>ATP</name>
        <dbReference type="ChEBI" id="CHEBI:30616"/>
    </ligand>
</feature>
<feature type="binding site" evidence="5">
    <location>
        <position position="138"/>
    </location>
    <ligand>
        <name>Zn(2+)</name>
        <dbReference type="ChEBI" id="CHEBI:29105"/>
        <note>structural</note>
    </ligand>
</feature>
<keyword evidence="5" id="KW-0963">Cytoplasm</keyword>
<feature type="binding site" evidence="5">
    <location>
        <position position="165"/>
    </location>
    <ligand>
        <name>AMP</name>
        <dbReference type="ChEBI" id="CHEBI:456215"/>
    </ligand>
</feature>
<feature type="binding site" evidence="5">
    <location>
        <position position="132"/>
    </location>
    <ligand>
        <name>ATP</name>
        <dbReference type="ChEBI" id="CHEBI:30616"/>
    </ligand>
</feature>
<keyword evidence="4 5" id="KW-0418">Kinase</keyword>
<feature type="binding site" evidence="5">
    <location>
        <position position="155"/>
    </location>
    <ligand>
        <name>Zn(2+)</name>
        <dbReference type="ChEBI" id="CHEBI:29105"/>
        <note>structural</note>
    </ligand>
</feature>
<dbReference type="PRINTS" id="PR00094">
    <property type="entry name" value="ADENYLTKNASE"/>
</dbReference>
<dbReference type="PANTHER" id="PTHR23359">
    <property type="entry name" value="NUCLEOTIDE KINASE"/>
    <property type="match status" value="1"/>
</dbReference>
<proteinExistence type="inferred from homology"/>
<dbReference type="InterPro" id="IPR027417">
    <property type="entry name" value="P-loop_NTPase"/>
</dbReference>
<feature type="binding site" evidence="5">
    <location>
        <position position="42"/>
    </location>
    <ligand>
        <name>AMP</name>
        <dbReference type="ChEBI" id="CHEBI:456215"/>
    </ligand>
</feature>
<dbReference type="AlphaFoldDB" id="A0A518H586"/>
<feature type="binding site" evidence="5">
    <location>
        <position position="206"/>
    </location>
    <ligand>
        <name>ATP</name>
        <dbReference type="ChEBI" id="CHEBI:30616"/>
    </ligand>
</feature>
<dbReference type="InterPro" id="IPR000850">
    <property type="entry name" value="Adenylat/UMP-CMP_kin"/>
</dbReference>
<keyword evidence="5 7" id="KW-0067">ATP-binding</keyword>
<dbReference type="Gene3D" id="3.40.50.300">
    <property type="entry name" value="P-loop containing nucleotide triphosphate hydrolases"/>
    <property type="match status" value="1"/>
</dbReference>
<gene>
    <name evidence="9" type="primary">adk_2</name>
    <name evidence="5" type="synonym">adk</name>
    <name evidence="9" type="ORF">ElP_39110</name>
</gene>
<evidence type="ECO:0000256" key="3">
    <source>
        <dbReference type="ARBA" id="ARBA00022741"/>
    </source>
</evidence>
<sequence length="222" mass="24222">MVNHPPLHVVAFGRPGSGKSSLAERLGEAHGFAMVRTGVLLRDAVRQGDALGRQVEALLAAGRLVPDDLAYEVLARDLSALRHNRLLFDGFPRTLGQVPLMARLEQAVGFEIERYVEIAVSPDEALARMGGRRVCPTCAATYHLRKSPPKAEGVCDRDGTPLVGRADDAPEVLGVRQAVYDEHTGPVVEHYRRTAPDRFVAIDGEQPFEEVSRDLERALGLS</sequence>
<feature type="binding site" evidence="5">
    <location>
        <position position="135"/>
    </location>
    <ligand>
        <name>Zn(2+)</name>
        <dbReference type="ChEBI" id="CHEBI:29105"/>
        <note>structural</note>
    </ligand>
</feature>
<evidence type="ECO:0000259" key="8">
    <source>
        <dbReference type="Pfam" id="PF05191"/>
    </source>
</evidence>
<feature type="region of interest" description="NMP" evidence="5">
    <location>
        <begin position="36"/>
        <end position="65"/>
    </location>
</feature>
<reference evidence="9 10" key="1">
    <citation type="submission" date="2019-02" db="EMBL/GenBank/DDBJ databases">
        <title>Deep-cultivation of Planctomycetes and their phenomic and genomic characterization uncovers novel biology.</title>
        <authorList>
            <person name="Wiegand S."/>
            <person name="Jogler M."/>
            <person name="Boedeker C."/>
            <person name="Pinto D."/>
            <person name="Vollmers J."/>
            <person name="Rivas-Marin E."/>
            <person name="Kohn T."/>
            <person name="Peeters S.H."/>
            <person name="Heuer A."/>
            <person name="Rast P."/>
            <person name="Oberbeckmann S."/>
            <person name="Bunk B."/>
            <person name="Jeske O."/>
            <person name="Meyerdierks A."/>
            <person name="Storesund J.E."/>
            <person name="Kallscheuer N."/>
            <person name="Luecker S."/>
            <person name="Lage O.M."/>
            <person name="Pohl T."/>
            <person name="Merkel B.J."/>
            <person name="Hornburger P."/>
            <person name="Mueller R.-W."/>
            <person name="Bruemmer F."/>
            <person name="Labrenz M."/>
            <person name="Spormann A.M."/>
            <person name="Op den Camp H."/>
            <person name="Overmann J."/>
            <person name="Amann R."/>
            <person name="Jetten M.S.M."/>
            <person name="Mascher T."/>
            <person name="Medema M.H."/>
            <person name="Devos D.P."/>
            <person name="Kaster A.-K."/>
            <person name="Ovreas L."/>
            <person name="Rohde M."/>
            <person name="Galperin M.Y."/>
            <person name="Jogler C."/>
        </authorList>
    </citation>
    <scope>NUCLEOTIDE SEQUENCE [LARGE SCALE GENOMIC DNA]</scope>
    <source>
        <strain evidence="9 10">ElP</strain>
    </source>
</reference>
<organism evidence="9 10">
    <name type="scientific">Tautonia plasticadhaerens</name>
    <dbReference type="NCBI Taxonomy" id="2527974"/>
    <lineage>
        <taxon>Bacteria</taxon>
        <taxon>Pseudomonadati</taxon>
        <taxon>Planctomycetota</taxon>
        <taxon>Planctomycetia</taxon>
        <taxon>Isosphaerales</taxon>
        <taxon>Isosphaeraceae</taxon>
        <taxon>Tautonia</taxon>
    </lineage>
</organism>
<dbReference type="KEGG" id="tpla:ElP_39110"/>
<keyword evidence="3 5" id="KW-0547">Nucleotide-binding</keyword>
<feature type="binding site" evidence="5">
    <location>
        <position position="37"/>
    </location>
    <ligand>
        <name>AMP</name>
        <dbReference type="ChEBI" id="CHEBI:456215"/>
    </ligand>
</feature>
<keyword evidence="1 5" id="KW-0808">Transferase</keyword>
<keyword evidence="5" id="KW-0862">Zinc</keyword>
<dbReference type="Pfam" id="PF00406">
    <property type="entry name" value="ADK"/>
    <property type="match status" value="1"/>
</dbReference>
<dbReference type="InterPro" id="IPR007862">
    <property type="entry name" value="Adenylate_kinase_lid-dom"/>
</dbReference>
<dbReference type="OrthoDB" id="9805030at2"/>